<dbReference type="InterPro" id="IPR011032">
    <property type="entry name" value="GroES-like_sf"/>
</dbReference>
<dbReference type="GO" id="GO:0005829">
    <property type="term" value="C:cytosol"/>
    <property type="evidence" value="ECO:0007669"/>
    <property type="project" value="TreeGrafter"/>
</dbReference>
<dbReference type="GO" id="GO:0035925">
    <property type="term" value="F:mRNA 3'-UTR AU-rich region binding"/>
    <property type="evidence" value="ECO:0007669"/>
    <property type="project" value="TreeGrafter"/>
</dbReference>
<dbReference type="GO" id="GO:0070402">
    <property type="term" value="F:NADPH binding"/>
    <property type="evidence" value="ECO:0007669"/>
    <property type="project" value="TreeGrafter"/>
</dbReference>
<dbReference type="Gene3D" id="3.40.50.720">
    <property type="entry name" value="NAD(P)-binding Rossmann-like Domain"/>
    <property type="match status" value="1"/>
</dbReference>
<evidence type="ECO:0000256" key="2">
    <source>
        <dbReference type="ARBA" id="ARBA00023002"/>
    </source>
</evidence>
<dbReference type="PANTHER" id="PTHR48106">
    <property type="entry name" value="QUINONE OXIDOREDUCTASE PIG3-RELATED"/>
    <property type="match status" value="1"/>
</dbReference>
<dbReference type="InterPro" id="IPR013154">
    <property type="entry name" value="ADH-like_N"/>
</dbReference>
<dbReference type="EMBL" id="JBANMG010000003">
    <property type="protein sequence ID" value="KAK6955641.1"/>
    <property type="molecule type" value="Genomic_DNA"/>
</dbReference>
<dbReference type="PANTHER" id="PTHR48106:SF13">
    <property type="entry name" value="QUINONE OXIDOREDUCTASE-RELATED"/>
    <property type="match status" value="1"/>
</dbReference>
<dbReference type="GO" id="GO:0003960">
    <property type="term" value="F:quinone reductase (NADPH) activity"/>
    <property type="evidence" value="ECO:0007669"/>
    <property type="project" value="TreeGrafter"/>
</dbReference>
<dbReference type="InterPro" id="IPR020843">
    <property type="entry name" value="ER"/>
</dbReference>
<dbReference type="InterPro" id="IPR036291">
    <property type="entry name" value="NAD(P)-bd_dom_sf"/>
</dbReference>
<proteinExistence type="predicted"/>
<feature type="domain" description="Enoyl reductase (ER)" evidence="3">
    <location>
        <begin position="21"/>
        <end position="353"/>
    </location>
</feature>
<protein>
    <recommendedName>
        <fullName evidence="3">Enoyl reductase (ER) domain-containing protein</fullName>
    </recommendedName>
</protein>
<dbReference type="SUPFAM" id="SSF51735">
    <property type="entry name" value="NAD(P)-binding Rossmann-fold domains"/>
    <property type="match status" value="1"/>
</dbReference>
<name>A0AAX6MTY4_9PEZI</name>
<evidence type="ECO:0000256" key="1">
    <source>
        <dbReference type="ARBA" id="ARBA00022857"/>
    </source>
</evidence>
<keyword evidence="5" id="KW-1185">Reference proteome</keyword>
<dbReference type="SUPFAM" id="SSF50129">
    <property type="entry name" value="GroES-like"/>
    <property type="match status" value="1"/>
</dbReference>
<dbReference type="Proteomes" id="UP001369815">
    <property type="component" value="Unassembled WGS sequence"/>
</dbReference>
<evidence type="ECO:0000313" key="4">
    <source>
        <dbReference type="EMBL" id="KAK6955641.1"/>
    </source>
</evidence>
<gene>
    <name evidence="4" type="ORF">Daesc_003283</name>
</gene>
<dbReference type="Pfam" id="PF00107">
    <property type="entry name" value="ADH_zinc_N"/>
    <property type="match status" value="1"/>
</dbReference>
<dbReference type="AlphaFoldDB" id="A0AAX6MTY4"/>
<sequence length="365" mass="39259">MPRNTSSTPDQSGRWIVPKFGGPDVLKWDIWDPFAGELPADHVLVRIITAGIAGTDNLQRVGGYPDPRCAKPGFTLGYDFVGEVVALGSSAAKNPLSVGDRVTAMYGIGAHATHIILPATELIRIEKTDDPVKFCAIPLNYSTAFGMLKRAVTHLVPGSSILIGSASGGVGTAVAELVNAFKMDLKMIGTCSPSKFEYVKSLGVIPVDRRAPDLVDQVRALTGGEGVDVAYDAVGSDESIQKSLQATKKDVGQVIVIGAMSEISTDGSGLRHDQDLRTVVQKRLQSRVTLWSAIRNYKVAQTEVWLQDLQKIFEKVRTGELSPTIAKLFRLKDAVKAHEALISGADVKGKMLFIVDEDLATQYGL</sequence>
<reference evidence="4 5" key="1">
    <citation type="journal article" date="2024" name="Front Chem Biol">
        <title>Unveiling the potential of Daldinia eschscholtzii MFLUCC 19-0629 through bioactivity and bioinformatics studies for enhanced sustainable agriculture production.</title>
        <authorList>
            <person name="Brooks S."/>
            <person name="Weaver J.A."/>
            <person name="Klomchit A."/>
            <person name="Alharthi S.A."/>
            <person name="Onlamun T."/>
            <person name="Nurani R."/>
            <person name="Vong T.K."/>
            <person name="Alberti F."/>
            <person name="Greco C."/>
        </authorList>
    </citation>
    <scope>NUCLEOTIDE SEQUENCE [LARGE SCALE GENOMIC DNA]</scope>
    <source>
        <strain evidence="4">MFLUCC 19-0629</strain>
    </source>
</reference>
<dbReference type="InterPro" id="IPR013149">
    <property type="entry name" value="ADH-like_C"/>
</dbReference>
<comment type="caution">
    <text evidence="4">The sequence shown here is derived from an EMBL/GenBank/DDBJ whole genome shotgun (WGS) entry which is preliminary data.</text>
</comment>
<organism evidence="4 5">
    <name type="scientific">Daldinia eschscholtzii</name>
    <dbReference type="NCBI Taxonomy" id="292717"/>
    <lineage>
        <taxon>Eukaryota</taxon>
        <taxon>Fungi</taxon>
        <taxon>Dikarya</taxon>
        <taxon>Ascomycota</taxon>
        <taxon>Pezizomycotina</taxon>
        <taxon>Sordariomycetes</taxon>
        <taxon>Xylariomycetidae</taxon>
        <taxon>Xylariales</taxon>
        <taxon>Hypoxylaceae</taxon>
        <taxon>Daldinia</taxon>
    </lineage>
</organism>
<keyword evidence="1" id="KW-0521">NADP</keyword>
<evidence type="ECO:0000313" key="5">
    <source>
        <dbReference type="Proteomes" id="UP001369815"/>
    </source>
</evidence>
<accession>A0AAX6MTY4</accession>
<dbReference type="Gene3D" id="3.90.180.10">
    <property type="entry name" value="Medium-chain alcohol dehydrogenases, catalytic domain"/>
    <property type="match status" value="1"/>
</dbReference>
<keyword evidence="2" id="KW-0560">Oxidoreductase</keyword>
<dbReference type="SMART" id="SM00829">
    <property type="entry name" value="PKS_ER"/>
    <property type="match status" value="1"/>
</dbReference>
<evidence type="ECO:0000259" key="3">
    <source>
        <dbReference type="SMART" id="SM00829"/>
    </source>
</evidence>
<dbReference type="Pfam" id="PF08240">
    <property type="entry name" value="ADH_N"/>
    <property type="match status" value="1"/>
</dbReference>